<accession>A0A5M6D246</accession>
<dbReference type="Proteomes" id="UP000324479">
    <property type="component" value="Unassembled WGS sequence"/>
</dbReference>
<evidence type="ECO:0000256" key="2">
    <source>
        <dbReference type="SAM" id="MobiDB-lite"/>
    </source>
</evidence>
<reference evidence="5 6" key="1">
    <citation type="submission" date="2019-08" db="EMBL/GenBank/DDBJ databases">
        <authorList>
            <person name="Dhanesh K."/>
            <person name="Kumar G."/>
            <person name="Sasikala C."/>
            <person name="Venkata Ramana C."/>
        </authorList>
    </citation>
    <scope>NUCLEOTIDE SEQUENCE [LARGE SCALE GENOMIC DNA]</scope>
    <source>
        <strain evidence="5 6">JC645</strain>
    </source>
</reference>
<evidence type="ECO:0000256" key="1">
    <source>
        <dbReference type="ARBA" id="ARBA00022612"/>
    </source>
</evidence>
<feature type="transmembrane region" description="Helical" evidence="3">
    <location>
        <begin position="620"/>
        <end position="640"/>
    </location>
</feature>
<feature type="compositionally biased region" description="Basic and acidic residues" evidence="2">
    <location>
        <begin position="920"/>
        <end position="948"/>
    </location>
</feature>
<dbReference type="PANTHER" id="PTHR37813:SF1">
    <property type="entry name" value="FELS-2 PROPHAGE PROTEIN"/>
    <property type="match status" value="1"/>
</dbReference>
<evidence type="ECO:0000259" key="4">
    <source>
        <dbReference type="Pfam" id="PF10145"/>
    </source>
</evidence>
<dbReference type="EMBL" id="VWOX01000010">
    <property type="protein sequence ID" value="KAA5541528.1"/>
    <property type="molecule type" value="Genomic_DNA"/>
</dbReference>
<evidence type="ECO:0000313" key="5">
    <source>
        <dbReference type="EMBL" id="KAA5541528.1"/>
    </source>
</evidence>
<evidence type="ECO:0000313" key="6">
    <source>
        <dbReference type="Proteomes" id="UP000324479"/>
    </source>
</evidence>
<feature type="transmembrane region" description="Helical" evidence="3">
    <location>
        <begin position="652"/>
        <end position="674"/>
    </location>
</feature>
<feature type="domain" description="Phage tail tape measure protein" evidence="4">
    <location>
        <begin position="89"/>
        <end position="284"/>
    </location>
</feature>
<keyword evidence="6" id="KW-1185">Reference proteome</keyword>
<comment type="caution">
    <text evidence="5">The sequence shown here is derived from an EMBL/GenBank/DDBJ whole genome shotgun (WGS) entry which is preliminary data.</text>
</comment>
<protein>
    <submittedName>
        <fullName evidence="5">Phage tail tape measure protein</fullName>
    </submittedName>
</protein>
<keyword evidence="3" id="KW-1133">Transmembrane helix</keyword>
<feature type="transmembrane region" description="Helical" evidence="3">
    <location>
        <begin position="592"/>
        <end position="614"/>
    </location>
</feature>
<organism evidence="5 6">
    <name type="scientific">Roseiconus nitratireducens</name>
    <dbReference type="NCBI Taxonomy" id="2605748"/>
    <lineage>
        <taxon>Bacteria</taxon>
        <taxon>Pseudomonadati</taxon>
        <taxon>Planctomycetota</taxon>
        <taxon>Planctomycetia</taxon>
        <taxon>Pirellulales</taxon>
        <taxon>Pirellulaceae</taxon>
        <taxon>Roseiconus</taxon>
    </lineage>
</organism>
<feature type="transmembrane region" description="Helical" evidence="3">
    <location>
        <begin position="552"/>
        <end position="580"/>
    </location>
</feature>
<name>A0A5M6D246_9BACT</name>
<dbReference type="Pfam" id="PF10145">
    <property type="entry name" value="PhageMin_Tail"/>
    <property type="match status" value="1"/>
</dbReference>
<proteinExistence type="predicted"/>
<keyword evidence="3" id="KW-0812">Transmembrane</keyword>
<gene>
    <name evidence="5" type="ORF">FYK55_18400</name>
</gene>
<feature type="region of interest" description="Disordered" evidence="2">
    <location>
        <begin position="994"/>
        <end position="1033"/>
    </location>
</feature>
<feature type="region of interest" description="Disordered" evidence="2">
    <location>
        <begin position="897"/>
        <end position="949"/>
    </location>
</feature>
<evidence type="ECO:0000256" key="3">
    <source>
        <dbReference type="SAM" id="Phobius"/>
    </source>
</evidence>
<dbReference type="InterPro" id="IPR010090">
    <property type="entry name" value="Phage_tape_meas"/>
</dbReference>
<dbReference type="NCBIfam" id="TIGR01760">
    <property type="entry name" value="tape_meas_TP901"/>
    <property type="match status" value="1"/>
</dbReference>
<dbReference type="PANTHER" id="PTHR37813">
    <property type="entry name" value="FELS-2 PROPHAGE PROTEIN"/>
    <property type="match status" value="1"/>
</dbReference>
<sequence>MSQVRAGAAFVELTLKNSALVKGLRQAQKQLSSFASSTTMLGTKLTGLGVAMAAPLGAGIQKFAEYDDAIRQVAAVTGATGDAFDRLNAKAKQLGASTSFTAVEVANLMTELGRAGFNPKQIEAMTASVMNLGRATGTDATVSSGIMAATIRQFGMEAGDATRVADGLTAAANKSFNTVEALGEALQYAGPVAADANMSLEETLAILGTLGNMGIQGSEAGTALRRLLTLSAAESQKFQDVFGVATKDAAGNARQLTDILGDVAQSVAGLGTADKAVKFNEVFGLLGITAASAIGKTVTDTRVLLGELEGAGGIAKRTAEQMESGLGGAFRVLASSFEAVRIAIGEALEKPIKRLTENLSSAASAITDWIGENKRAVQIAALVAVGVVAAGAALLTIGSAAAAASVAVGGLLGIFSAIGTVVGMAGTAVAALLSPIGLVVAGIAGLGIYLAKTSGLLTRVSAFFKTAFAQIAVDSQAAFKSIAASLAAGDITGAAKVMWAYLRGLWKQGVAAISDTWDQLSSSLDGFAGGLLTAVGSLLRSTLAWANENRTAILTAVAGFAAMKVAATGVGTAMIALKGITFGLSVASKTLAASWIVLKAVGTGIKAIFLGLVAVKKINIALAGVYAAVTGGLSGAFGLLTGAISAAAGAMALLFSPIGLVVAGVAALGAYFLYTSGAIGSSIEFLKGAFQKLKADTMAAFGAIANALKAGDINAAVDVLWSYIKLQWTKGTTWLSSMWAQFTAYLSDAWGDAVYKLADQLIQGFGGLRAIWNATVAYLADGWTILTSAVQKGWNHTVGFLKKGFLRLHELVDIAGDVAIQIGGVLVNALAGVEGAWVETIDYLADSWAVFVGEVRKMWNSTVGFLRKAWVKLKSLFDDDINVEAEVRRIDAETNANNTAEERKRQTAIAGRAERRRQRKAEIEANRKAMQEDLQRQLDERRKSREGQDIDADFAAIDADTNQQNADVDAERDRQLNDNAQANEQRVADTEKFTTGVRDTLDRMRRQSKADAAAKRAERSLAEADRQSKVAEAEADFQAAVDKANALKPADNDQPADADNENPSVSNDLAAAIAEAKASLEAAQAGMPNADENGNPVAANERIEKLQAGIAAMEAKAAAIAERANPNGKLKLPPAKLEDDAVALKLDREAKASIDDFAGKDVGEQSNESVTGKFDSRGLNFGSGARRIEPLALDPPVEKDRPVEIDQEPEVIVAPQLVIEAEAVEPEHNEIVEEPVAEPEPTIDEAPTGSLDSGLQQINARLIAIGQHLMKSNELLAAGSGGLDPTGERSGLGLSEDVQRAIVETAQNTRKLAERSGGHGLIFT</sequence>
<feature type="transmembrane region" description="Helical" evidence="3">
    <location>
        <begin position="376"/>
        <end position="395"/>
    </location>
</feature>
<feature type="compositionally biased region" description="Basic and acidic residues" evidence="2">
    <location>
        <begin position="999"/>
        <end position="1032"/>
    </location>
</feature>
<keyword evidence="1" id="KW-1188">Viral release from host cell</keyword>
<feature type="transmembrane region" description="Helical" evidence="3">
    <location>
        <begin position="428"/>
        <end position="451"/>
    </location>
</feature>
<feature type="transmembrane region" description="Helical" evidence="3">
    <location>
        <begin position="402"/>
        <end position="422"/>
    </location>
</feature>
<keyword evidence="3" id="KW-0472">Membrane</keyword>